<reference evidence="1 2" key="1">
    <citation type="submission" date="2020-10" db="EMBL/GenBank/DDBJ databases">
        <title>Sequencing the genomes of 1000 actinobacteria strains.</title>
        <authorList>
            <person name="Klenk H.-P."/>
        </authorList>
    </citation>
    <scope>NUCLEOTIDE SEQUENCE [LARGE SCALE GENOMIC DNA]</scope>
    <source>
        <strain evidence="1 2">DSM 44653</strain>
    </source>
</reference>
<keyword evidence="2" id="KW-1185">Reference proteome</keyword>
<dbReference type="RefSeq" id="WP_143265060.1">
    <property type="nucleotide sequence ID" value="NZ_JADBEG010000001.1"/>
</dbReference>
<sequence length="63" mass="6900">MSGIHRAGGLSLDFARFRLDDERVHAAVTVNATAAPSHLSLFRTDPPETEWVSVQLEVPGLTR</sequence>
<dbReference type="EMBL" id="JADBEG010000001">
    <property type="protein sequence ID" value="MBE1493895.1"/>
    <property type="molecule type" value="Genomic_DNA"/>
</dbReference>
<comment type="caution">
    <text evidence="1">The sequence shown here is derived from an EMBL/GenBank/DDBJ whole genome shotgun (WGS) entry which is preliminary data.</text>
</comment>
<protein>
    <submittedName>
        <fullName evidence="1">Uncharacterized protein</fullName>
    </submittedName>
</protein>
<proteinExistence type="predicted"/>
<organism evidence="1 2">
    <name type="scientific">Amycolatopsis lexingtonensis</name>
    <dbReference type="NCBI Taxonomy" id="218822"/>
    <lineage>
        <taxon>Bacteria</taxon>
        <taxon>Bacillati</taxon>
        <taxon>Actinomycetota</taxon>
        <taxon>Actinomycetes</taxon>
        <taxon>Pseudonocardiales</taxon>
        <taxon>Pseudonocardiaceae</taxon>
        <taxon>Amycolatopsis</taxon>
    </lineage>
</organism>
<evidence type="ECO:0000313" key="2">
    <source>
        <dbReference type="Proteomes" id="UP000631670"/>
    </source>
</evidence>
<evidence type="ECO:0000313" key="1">
    <source>
        <dbReference type="EMBL" id="MBE1493895.1"/>
    </source>
</evidence>
<gene>
    <name evidence="1" type="ORF">H4696_000995</name>
</gene>
<name>A0ABR9HSI8_9PSEU</name>
<dbReference type="Proteomes" id="UP000631670">
    <property type="component" value="Unassembled WGS sequence"/>
</dbReference>
<accession>A0ABR9HSI8</accession>